<keyword evidence="2 5" id="KW-0808">Transferase</keyword>
<keyword evidence="6" id="KW-1185">Reference proteome</keyword>
<keyword evidence="3" id="KW-0949">S-adenosyl-L-methionine</keyword>
<evidence type="ECO:0000313" key="6">
    <source>
        <dbReference type="Proteomes" id="UP000309215"/>
    </source>
</evidence>
<protein>
    <submittedName>
        <fullName evidence="5">Class I SAM-dependent methyltransferase</fullName>
    </submittedName>
</protein>
<dbReference type="Pfam" id="PF08241">
    <property type="entry name" value="Methyltransf_11"/>
    <property type="match status" value="1"/>
</dbReference>
<evidence type="ECO:0000256" key="2">
    <source>
        <dbReference type="ARBA" id="ARBA00022679"/>
    </source>
</evidence>
<dbReference type="GO" id="GO:0008757">
    <property type="term" value="F:S-adenosylmethionine-dependent methyltransferase activity"/>
    <property type="evidence" value="ECO:0007669"/>
    <property type="project" value="InterPro"/>
</dbReference>
<feature type="domain" description="Methyltransferase type 11" evidence="4">
    <location>
        <begin position="46"/>
        <end position="139"/>
    </location>
</feature>
<dbReference type="AlphaFoldDB" id="A0A4U1J1J4"/>
<dbReference type="InterPro" id="IPR013216">
    <property type="entry name" value="Methyltransf_11"/>
</dbReference>
<comment type="caution">
    <text evidence="5">The sequence shown here is derived from an EMBL/GenBank/DDBJ whole genome shotgun (WGS) entry which is preliminary data.</text>
</comment>
<dbReference type="PANTHER" id="PTHR43464">
    <property type="entry name" value="METHYLTRANSFERASE"/>
    <property type="match status" value="1"/>
</dbReference>
<evidence type="ECO:0000256" key="3">
    <source>
        <dbReference type="ARBA" id="ARBA00022691"/>
    </source>
</evidence>
<dbReference type="Proteomes" id="UP000309215">
    <property type="component" value="Unassembled WGS sequence"/>
</dbReference>
<dbReference type="CDD" id="cd02440">
    <property type="entry name" value="AdoMet_MTases"/>
    <property type="match status" value="1"/>
</dbReference>
<evidence type="ECO:0000256" key="1">
    <source>
        <dbReference type="ARBA" id="ARBA00022603"/>
    </source>
</evidence>
<sequence length="254" mass="29125">MKVDMNGTTTPMVSMMETLSHWHFRRIEECSTLLQWLDPRPGERVLDIGCGDGYYDARIAARGAHVVGVDIHEQRLAKAQRKHQSERTDYHFMDAEELGFERDSFDKVISFCVIEHFRNEDRVLEHVSRVLRPGGKLFLSADSLSNPEVTDAEREAHRRRYAVNNFYTVDHLREKLGRAGLELERYHYILTTPITLALARLSWKLDDLPPFLMPLHGIGYAALGTVGKIISDFAEDHARRPDSGLTLLAEARRI</sequence>
<reference evidence="5 6" key="1">
    <citation type="submission" date="2019-04" db="EMBL/GenBank/DDBJ databases">
        <authorList>
            <person name="Li Y."/>
            <person name="Wang J."/>
        </authorList>
    </citation>
    <scope>NUCLEOTIDE SEQUENCE [LARGE SCALE GENOMIC DNA]</scope>
    <source>
        <strain evidence="5 6">DSM 14668</strain>
    </source>
</reference>
<dbReference type="PANTHER" id="PTHR43464:SF19">
    <property type="entry name" value="UBIQUINONE BIOSYNTHESIS O-METHYLTRANSFERASE, MITOCHONDRIAL"/>
    <property type="match status" value="1"/>
</dbReference>
<evidence type="ECO:0000313" key="5">
    <source>
        <dbReference type="EMBL" id="TKD00941.1"/>
    </source>
</evidence>
<dbReference type="SUPFAM" id="SSF53335">
    <property type="entry name" value="S-adenosyl-L-methionine-dependent methyltransferases"/>
    <property type="match status" value="1"/>
</dbReference>
<proteinExistence type="predicted"/>
<dbReference type="GO" id="GO:0032259">
    <property type="term" value="P:methylation"/>
    <property type="evidence" value="ECO:0007669"/>
    <property type="project" value="UniProtKB-KW"/>
</dbReference>
<dbReference type="InterPro" id="IPR029063">
    <property type="entry name" value="SAM-dependent_MTases_sf"/>
</dbReference>
<dbReference type="OrthoDB" id="9795085at2"/>
<dbReference type="EMBL" id="SSMQ01000043">
    <property type="protein sequence ID" value="TKD00941.1"/>
    <property type="molecule type" value="Genomic_DNA"/>
</dbReference>
<gene>
    <name evidence="5" type="ORF">E8A74_32905</name>
</gene>
<accession>A0A4U1J1J4</accession>
<evidence type="ECO:0000259" key="4">
    <source>
        <dbReference type="Pfam" id="PF08241"/>
    </source>
</evidence>
<keyword evidence="1 5" id="KW-0489">Methyltransferase</keyword>
<organism evidence="5 6">
    <name type="scientific">Polyangium fumosum</name>
    <dbReference type="NCBI Taxonomy" id="889272"/>
    <lineage>
        <taxon>Bacteria</taxon>
        <taxon>Pseudomonadati</taxon>
        <taxon>Myxococcota</taxon>
        <taxon>Polyangia</taxon>
        <taxon>Polyangiales</taxon>
        <taxon>Polyangiaceae</taxon>
        <taxon>Polyangium</taxon>
    </lineage>
</organism>
<name>A0A4U1J1J4_9BACT</name>
<dbReference type="Gene3D" id="3.40.50.150">
    <property type="entry name" value="Vaccinia Virus protein VP39"/>
    <property type="match status" value="1"/>
</dbReference>